<evidence type="ECO:0000256" key="1">
    <source>
        <dbReference type="ARBA" id="ARBA00008007"/>
    </source>
</evidence>
<evidence type="ECO:0000313" key="2">
    <source>
        <dbReference type="EMBL" id="MFC4717514.1"/>
    </source>
</evidence>
<dbReference type="Gene3D" id="3.40.50.2020">
    <property type="match status" value="1"/>
</dbReference>
<dbReference type="PANTHER" id="PTHR47505:SF1">
    <property type="entry name" value="DNA UTILIZATION PROTEIN YHGH"/>
    <property type="match status" value="1"/>
</dbReference>
<name>A0ABV9MR48_9MICC</name>
<dbReference type="SUPFAM" id="SSF53271">
    <property type="entry name" value="PRTase-like"/>
    <property type="match status" value="1"/>
</dbReference>
<sequence length="199" mass="21841">MPPLGEQLQFYVELPTLQWQLPVSATGIYRNELARAILSFKNQQRYFLAQEFAPFLAAAINTACPPRLFDQPTLLVPMPSSVRAIGTRGYRPVQVMLHEAQRRGLLAAHTRTAPLLHYRFGRLLSGAQKSKSGSARRGGDSPLIAEIPAELRQPILLIDDVTTTGATLRKAAIACFDAGYDVVGAVVLAYTKPPIDDED</sequence>
<dbReference type="InterPro" id="IPR051910">
    <property type="entry name" value="ComF/GntX_DNA_util-trans"/>
</dbReference>
<dbReference type="GeneID" id="303304522"/>
<keyword evidence="3" id="KW-1185">Reference proteome</keyword>
<dbReference type="PANTHER" id="PTHR47505">
    <property type="entry name" value="DNA UTILIZATION PROTEIN YHGH"/>
    <property type="match status" value="1"/>
</dbReference>
<dbReference type="InterPro" id="IPR000836">
    <property type="entry name" value="PRTase_dom"/>
</dbReference>
<dbReference type="EMBL" id="JBHSHE010000077">
    <property type="protein sequence ID" value="MFC4717514.1"/>
    <property type="molecule type" value="Genomic_DNA"/>
</dbReference>
<comment type="similarity">
    <text evidence="1">Belongs to the ComF/GntX family.</text>
</comment>
<organism evidence="2 3">
    <name type="scientific">Glutamicibacter bergerei</name>
    <dbReference type="NCBI Taxonomy" id="256702"/>
    <lineage>
        <taxon>Bacteria</taxon>
        <taxon>Bacillati</taxon>
        <taxon>Actinomycetota</taxon>
        <taxon>Actinomycetes</taxon>
        <taxon>Micrococcales</taxon>
        <taxon>Micrococcaceae</taxon>
        <taxon>Glutamicibacter</taxon>
    </lineage>
</organism>
<proteinExistence type="inferred from homology"/>
<gene>
    <name evidence="2" type="ORF">ACFO7V_15405</name>
</gene>
<dbReference type="InterPro" id="IPR029057">
    <property type="entry name" value="PRTase-like"/>
</dbReference>
<accession>A0ABV9MR48</accession>
<dbReference type="Proteomes" id="UP001595884">
    <property type="component" value="Unassembled WGS sequence"/>
</dbReference>
<dbReference type="CDD" id="cd06223">
    <property type="entry name" value="PRTases_typeI"/>
    <property type="match status" value="1"/>
</dbReference>
<evidence type="ECO:0000313" key="3">
    <source>
        <dbReference type="Proteomes" id="UP001595884"/>
    </source>
</evidence>
<comment type="caution">
    <text evidence="2">The sequence shown here is derived from an EMBL/GenBank/DDBJ whole genome shotgun (WGS) entry which is preliminary data.</text>
</comment>
<dbReference type="RefSeq" id="WP_096257151.1">
    <property type="nucleotide sequence ID" value="NZ_BAAAVQ010000038.1"/>
</dbReference>
<reference evidence="3" key="1">
    <citation type="journal article" date="2019" name="Int. J. Syst. Evol. Microbiol.">
        <title>The Global Catalogue of Microorganisms (GCM) 10K type strain sequencing project: providing services to taxonomists for standard genome sequencing and annotation.</title>
        <authorList>
            <consortium name="The Broad Institute Genomics Platform"/>
            <consortium name="The Broad Institute Genome Sequencing Center for Infectious Disease"/>
            <person name="Wu L."/>
            <person name="Ma J."/>
        </authorList>
    </citation>
    <scope>NUCLEOTIDE SEQUENCE [LARGE SCALE GENOMIC DNA]</scope>
    <source>
        <strain evidence="3">CGMCC 1.12849</strain>
    </source>
</reference>
<protein>
    <submittedName>
        <fullName evidence="2">ComF family protein</fullName>
    </submittedName>
</protein>